<accession>A0A378LTC2</accession>
<protein>
    <submittedName>
        <fullName evidence="1">Uncharacterized protein</fullName>
    </submittedName>
</protein>
<dbReference type="EMBL" id="UGPB01000001">
    <property type="protein sequence ID" value="STY29972.1"/>
    <property type="molecule type" value="Genomic_DNA"/>
</dbReference>
<dbReference type="Proteomes" id="UP000255297">
    <property type="component" value="Unassembled WGS sequence"/>
</dbReference>
<keyword evidence="2" id="KW-1185">Reference proteome</keyword>
<name>A0A378LTC2_9GAMM</name>
<dbReference type="AlphaFoldDB" id="A0A378LTC2"/>
<dbReference type="STRING" id="1122170.GCA_000701265_00325"/>
<dbReference type="RefSeq" id="WP_031564558.1">
    <property type="nucleotide sequence ID" value="NZ_CAAAIS010000001.1"/>
</dbReference>
<gene>
    <name evidence="1" type="ORF">NCTC11532_02162</name>
</gene>
<proteinExistence type="predicted"/>
<evidence type="ECO:0000313" key="1">
    <source>
        <dbReference type="EMBL" id="STY29972.1"/>
    </source>
</evidence>
<reference evidence="1 2" key="1">
    <citation type="submission" date="2018-06" db="EMBL/GenBank/DDBJ databases">
        <authorList>
            <consortium name="Pathogen Informatics"/>
            <person name="Doyle S."/>
        </authorList>
    </citation>
    <scope>NUCLEOTIDE SEQUENCE [LARGE SCALE GENOMIC DNA]</scope>
    <source>
        <strain evidence="1 2">NCTC11532</strain>
    </source>
</reference>
<evidence type="ECO:0000313" key="2">
    <source>
        <dbReference type="Proteomes" id="UP000255297"/>
    </source>
</evidence>
<dbReference type="OrthoDB" id="5652673at2"/>
<sequence length="181" mass="21403">MIEKNLQLLEQTVIDYCRSKAQYFEKSLTLDFSFLSQVHRSIKQLPMDNEKVKLMQRYQDNIFKQIAGYHPKIACRFNFASDIKQFALIIQTIGQFESSAKDLNSNFSIERKNKFDWQGLIMLRTQINDLADRITRRQLMSLFESQVLSTVYMLDNHVYSQLTFKTELESEDEKTLSPYLC</sequence>
<organism evidence="1 2">
    <name type="scientific">Legionella wadsworthii</name>
    <dbReference type="NCBI Taxonomy" id="28088"/>
    <lineage>
        <taxon>Bacteria</taxon>
        <taxon>Pseudomonadati</taxon>
        <taxon>Pseudomonadota</taxon>
        <taxon>Gammaproteobacteria</taxon>
        <taxon>Legionellales</taxon>
        <taxon>Legionellaceae</taxon>
        <taxon>Legionella</taxon>
    </lineage>
</organism>